<sequence length="312" mass="34098">MKKLLFLFVALISSFSFAQLDREHWFAPMIDRSGQSAPYQSIYMSTGETTPFTVDIFSNKVKIGSVTISKNNPGKFRILAPDRNKIITTSVIDLFKPIGKGIYLKGAKPFFANLRFSVNQHAEIVTSKGRAGVGKDFYTSPAPIRASLNNVMFMTSIMATKDNTLVTITGFKPNVIFSDGVQRPSFSFTLNEGQSYIIDGRAQDSSINWDGFIGAKISATEDITVTNGNFNGQYTPTSASSTDILMDQSVPVEMLGKEFSMVKGNGDRFSGMEGAYIIASANDTNIYVNNETTPVNPTPLNAGQYFVIPGSK</sequence>
<keyword evidence="1" id="KW-0732">Signal</keyword>
<accession>A0ABY4BRW3</accession>
<feature type="domain" description="IgGFc-binding protein N-terminal" evidence="2">
    <location>
        <begin position="134"/>
        <end position="306"/>
    </location>
</feature>
<gene>
    <name evidence="3" type="ORF">MTP09_03140</name>
</gene>
<protein>
    <submittedName>
        <fullName evidence="3">IgGFc-binding protein</fullName>
    </submittedName>
</protein>
<reference evidence="3 4" key="1">
    <citation type="submission" date="2022-03" db="EMBL/GenBank/DDBJ databases">
        <title>Chryseobacterium sp. isolated from particulate matters in swine house.</title>
        <authorList>
            <person name="Won M."/>
            <person name="Kim S.-J."/>
            <person name="Kwon S.-W."/>
        </authorList>
    </citation>
    <scope>NUCLEOTIDE SEQUENCE [LARGE SCALE GENOMIC DNA]</scope>
    <source>
        <strain evidence="3 4">SC2-2</strain>
    </source>
</reference>
<feature type="signal peptide" evidence="1">
    <location>
        <begin position="1"/>
        <end position="18"/>
    </location>
</feature>
<name>A0ABY4BRW3_9FLAO</name>
<dbReference type="InterPro" id="IPR035234">
    <property type="entry name" value="IgGFc-bd_N"/>
</dbReference>
<evidence type="ECO:0000313" key="3">
    <source>
        <dbReference type="EMBL" id="UOE41649.1"/>
    </source>
</evidence>
<organism evidence="3 4">
    <name type="scientific">Chryseobacterium suipulveris</name>
    <dbReference type="NCBI Taxonomy" id="2929800"/>
    <lineage>
        <taxon>Bacteria</taxon>
        <taxon>Pseudomonadati</taxon>
        <taxon>Bacteroidota</taxon>
        <taxon>Flavobacteriia</taxon>
        <taxon>Flavobacteriales</taxon>
        <taxon>Weeksellaceae</taxon>
        <taxon>Chryseobacterium group</taxon>
        <taxon>Chryseobacterium</taxon>
    </lineage>
</organism>
<dbReference type="RefSeq" id="WP_243550477.1">
    <property type="nucleotide sequence ID" value="NZ_CP094532.1"/>
</dbReference>
<evidence type="ECO:0000256" key="1">
    <source>
        <dbReference type="SAM" id="SignalP"/>
    </source>
</evidence>
<proteinExistence type="predicted"/>
<dbReference type="Pfam" id="PF17517">
    <property type="entry name" value="IgGFc_binding"/>
    <property type="match status" value="1"/>
</dbReference>
<evidence type="ECO:0000259" key="2">
    <source>
        <dbReference type="Pfam" id="PF17517"/>
    </source>
</evidence>
<dbReference type="EMBL" id="CP094532">
    <property type="protein sequence ID" value="UOE41649.1"/>
    <property type="molecule type" value="Genomic_DNA"/>
</dbReference>
<keyword evidence="4" id="KW-1185">Reference proteome</keyword>
<dbReference type="Proteomes" id="UP000831460">
    <property type="component" value="Chromosome"/>
</dbReference>
<feature type="chain" id="PRO_5045817860" evidence="1">
    <location>
        <begin position="19"/>
        <end position="312"/>
    </location>
</feature>
<evidence type="ECO:0000313" key="4">
    <source>
        <dbReference type="Proteomes" id="UP000831460"/>
    </source>
</evidence>